<comment type="similarity">
    <text evidence="1">Belongs to the enoyl-CoA hydratase/isomerase family.</text>
</comment>
<reference evidence="2" key="1">
    <citation type="submission" date="2020-05" db="EMBL/GenBank/DDBJ databases">
        <authorList>
            <person name="Chiriac C."/>
            <person name="Salcher M."/>
            <person name="Ghai R."/>
            <person name="Kavagutti S V."/>
        </authorList>
    </citation>
    <scope>NUCLEOTIDE SEQUENCE</scope>
</reference>
<accession>A0A6J7IF65</accession>
<dbReference type="Pfam" id="PF00378">
    <property type="entry name" value="ECH_1"/>
    <property type="match status" value="1"/>
</dbReference>
<proteinExistence type="inferred from homology"/>
<dbReference type="InterPro" id="IPR029045">
    <property type="entry name" value="ClpP/crotonase-like_dom_sf"/>
</dbReference>
<dbReference type="AlphaFoldDB" id="A0A6J7IF65"/>
<dbReference type="Gene3D" id="3.90.226.10">
    <property type="entry name" value="2-enoyl-CoA Hydratase, Chain A, domain 1"/>
    <property type="match status" value="1"/>
</dbReference>
<dbReference type="PANTHER" id="PTHR43802">
    <property type="entry name" value="ENOYL-COA HYDRATASE"/>
    <property type="match status" value="1"/>
</dbReference>
<protein>
    <submittedName>
        <fullName evidence="2">Unannotated protein</fullName>
    </submittedName>
</protein>
<dbReference type="CDD" id="cd06558">
    <property type="entry name" value="crotonase-like"/>
    <property type="match status" value="1"/>
</dbReference>
<sequence length="251" mass="26360">MSSADSPVVLSIEGAVATITLNRPAALNAITVEMLEVLDSHLADLHGRSDIVVVVITGAGRAFSAGVDLKELGGRSLSNGAVGDYLDIPGQRVIKRIELLDAIVIAKVNGFCFTGALELALACDLIVTADEAVLGDTHAKWGIRPSWGMSQRLPALIGPAKARLLSYSAATFTGAQAREYGIAALSGPRSELDATVAGLARDIAANSHGALMAYKDLYRAAQRLTVPEGLAYEAATAYPIDDTEERIAEFR</sequence>
<organism evidence="2">
    <name type="scientific">freshwater metagenome</name>
    <dbReference type="NCBI Taxonomy" id="449393"/>
    <lineage>
        <taxon>unclassified sequences</taxon>
        <taxon>metagenomes</taxon>
        <taxon>ecological metagenomes</taxon>
    </lineage>
</organism>
<dbReference type="InterPro" id="IPR001753">
    <property type="entry name" value="Enoyl-CoA_hydra/iso"/>
</dbReference>
<dbReference type="EMBL" id="CAFBNE010000003">
    <property type="protein sequence ID" value="CAB4929112.1"/>
    <property type="molecule type" value="Genomic_DNA"/>
</dbReference>
<name>A0A6J7IF65_9ZZZZ</name>
<evidence type="ECO:0000313" key="2">
    <source>
        <dbReference type="EMBL" id="CAB4929112.1"/>
    </source>
</evidence>
<gene>
    <name evidence="2" type="ORF">UFOPK3772_00136</name>
</gene>
<evidence type="ECO:0000256" key="1">
    <source>
        <dbReference type="ARBA" id="ARBA00005254"/>
    </source>
</evidence>
<dbReference type="SUPFAM" id="SSF52096">
    <property type="entry name" value="ClpP/crotonase"/>
    <property type="match status" value="1"/>
</dbReference>
<dbReference type="PANTHER" id="PTHR43802:SF1">
    <property type="entry name" value="IP11341P-RELATED"/>
    <property type="match status" value="1"/>
</dbReference>